<proteinExistence type="predicted"/>
<name>A0A7S7RGP8_CRYPV</name>
<dbReference type="VEuPathDB" id="CryptoDB:CPATCC_0019090"/>
<dbReference type="Proteomes" id="UP000593906">
    <property type="component" value="Chromosome 4"/>
</dbReference>
<evidence type="ECO:0000313" key="3">
    <source>
        <dbReference type="Proteomes" id="UP000593906"/>
    </source>
</evidence>
<accession>A0A7S7RGP8</accession>
<keyword evidence="1" id="KW-1133">Transmembrane helix</keyword>
<sequence length="508" mass="59356">MMVVNKRYLIYIYIIVFFGVFHSFTKEITCSVIVKFFRIIKEQKEKFKPYEERTPKISKQSELSEFEKRQLYWYYKDYIGIKEINKIWKIKNNNNNNITDEEIFSNKSFIPIINEFSRFGQPIQNNFKNNTANSINNDFGIGTLEKSNVIFYRGDNKLNLNNLGKLEKEDQLNINLKENSEYIWASLISPCDGEIQFNIELEETLIFHENKSLYIIYCMNGNIKERYSPFKGKVIEFLNGRMILNISDNINSKLDLNKKFFVRKGEVILRILENYYPPIFESNLIAIPLFMPCNGRVAWGKEHGKVFVKGEQIVEFICIEKEKIVIKHLISPSRGYTESLQQNKSENKTTINFLDQSFNSPIIQIADPIGIMWLELNGINLGEERFPSSSKEILIKMPCNGRIEYPISESSFVLKNEILYIVICNDNKEVMMEQSPIQGIAQLLVIDNVDSIEKNVYFLKINQLEISKMPPLNSNSKIAKHKFDLSLIKEADPMSPIYIERIEESNEN</sequence>
<dbReference type="AlphaFoldDB" id="A0A7S7RGP8"/>
<evidence type="ECO:0000256" key="1">
    <source>
        <dbReference type="SAM" id="Phobius"/>
    </source>
</evidence>
<gene>
    <name evidence="2" type="ORF">CPATCC_001689</name>
</gene>
<reference evidence="2 3" key="1">
    <citation type="submission" date="2019-09" db="EMBL/GenBank/DDBJ databases">
        <title>Consistent, comparative and evidence-based genome assembly and annotation for Cryptosporidium parvum, C. hominis and C. tyzzeri.</title>
        <authorList>
            <person name="Baptista R.P."/>
            <person name="Li Y."/>
            <person name="Sateriale A."/>
            <person name="Ansell B."/>
            <person name="Jex A."/>
            <person name="Sanders M."/>
            <person name="Brooks K."/>
            <person name="Tracey A."/>
            <person name="Berriman M."/>
            <person name="Striepen B."/>
            <person name="Cotton J.A."/>
            <person name="Kissinger J.C."/>
        </authorList>
    </citation>
    <scope>NUCLEOTIDE SEQUENCE [LARGE SCALE GENOMIC DNA]</scope>
    <source>
        <strain evidence="2 3">IOWA-ATCC</strain>
    </source>
</reference>
<keyword evidence="1" id="KW-0472">Membrane</keyword>
<dbReference type="EMBL" id="CP044419">
    <property type="protein sequence ID" value="QOY42086.1"/>
    <property type="molecule type" value="Genomic_DNA"/>
</dbReference>
<evidence type="ECO:0000313" key="2">
    <source>
        <dbReference type="EMBL" id="QOY42086.1"/>
    </source>
</evidence>
<protein>
    <submittedName>
        <fullName evidence="2">Uncharacterized protein</fullName>
    </submittedName>
</protein>
<organism evidence="2 3">
    <name type="scientific">Cryptosporidium parvum</name>
    <dbReference type="NCBI Taxonomy" id="5807"/>
    <lineage>
        <taxon>Eukaryota</taxon>
        <taxon>Sar</taxon>
        <taxon>Alveolata</taxon>
        <taxon>Apicomplexa</taxon>
        <taxon>Conoidasida</taxon>
        <taxon>Coccidia</taxon>
        <taxon>Eucoccidiorida</taxon>
        <taxon>Eimeriorina</taxon>
        <taxon>Cryptosporidiidae</taxon>
        <taxon>Cryptosporidium</taxon>
    </lineage>
</organism>
<feature type="transmembrane region" description="Helical" evidence="1">
    <location>
        <begin position="7"/>
        <end position="25"/>
    </location>
</feature>
<keyword evidence="1" id="KW-0812">Transmembrane</keyword>